<evidence type="ECO:0000256" key="4">
    <source>
        <dbReference type="ARBA" id="ARBA00023002"/>
    </source>
</evidence>
<evidence type="ECO:0000256" key="5">
    <source>
        <dbReference type="ARBA" id="ARBA00023157"/>
    </source>
</evidence>
<dbReference type="GO" id="GO:0004791">
    <property type="term" value="F:thioredoxin-disulfide reductase (NADPH) activity"/>
    <property type="evidence" value="ECO:0007669"/>
    <property type="project" value="UniProtKB-UniRule"/>
</dbReference>
<keyword evidence="6 7" id="KW-0676">Redox-active center</keyword>
<reference evidence="10 11" key="1">
    <citation type="submission" date="2020-02" db="EMBL/GenBank/DDBJ databases">
        <authorList>
            <person name="Hogendoorn C."/>
        </authorList>
    </citation>
    <scope>NUCLEOTIDE SEQUENCE [LARGE SCALE GENOMIC DNA]</scope>
    <source>
        <strain evidence="10">R501</strain>
    </source>
</reference>
<evidence type="ECO:0000256" key="1">
    <source>
        <dbReference type="ARBA" id="ARBA00009333"/>
    </source>
</evidence>
<dbReference type="SUPFAM" id="SSF51905">
    <property type="entry name" value="FAD/NAD(P)-binding domain"/>
    <property type="match status" value="1"/>
</dbReference>
<proteinExistence type="inferred from homology"/>
<dbReference type="InterPro" id="IPR005982">
    <property type="entry name" value="Thioredox_Rdtase"/>
</dbReference>
<dbReference type="InterPro" id="IPR008255">
    <property type="entry name" value="Pyr_nucl-diS_OxRdtase_2_AS"/>
</dbReference>
<comment type="subunit">
    <text evidence="7">Homodimer.</text>
</comment>
<keyword evidence="5" id="KW-1015">Disulfide bond</keyword>
<dbReference type="PROSITE" id="PS00573">
    <property type="entry name" value="PYRIDINE_REDOX_2"/>
    <property type="match status" value="1"/>
</dbReference>
<evidence type="ECO:0000256" key="8">
    <source>
        <dbReference type="RuleBase" id="RU003881"/>
    </source>
</evidence>
<evidence type="ECO:0000313" key="10">
    <source>
        <dbReference type="EMBL" id="CAB1128977.1"/>
    </source>
</evidence>
<dbReference type="EC" id="1.8.1.9" evidence="7"/>
<dbReference type="PRINTS" id="PR00368">
    <property type="entry name" value="FADPNR"/>
</dbReference>
<gene>
    <name evidence="10" type="primary">trxB</name>
    <name evidence="10" type="ORF">R50_1471</name>
</gene>
<organism evidence="10 11">
    <name type="scientific">Candidatus Hydrogenisulfobacillus filiaventi</name>
    <dbReference type="NCBI Taxonomy" id="2707344"/>
    <lineage>
        <taxon>Bacteria</taxon>
        <taxon>Bacillati</taxon>
        <taxon>Bacillota</taxon>
        <taxon>Clostridia</taxon>
        <taxon>Eubacteriales</taxon>
        <taxon>Clostridiales Family XVII. Incertae Sedis</taxon>
        <taxon>Candidatus Hydrogenisulfobacillus</taxon>
    </lineage>
</organism>
<keyword evidence="8" id="KW-0521">NADP</keyword>
<comment type="catalytic activity">
    <reaction evidence="7">
        <text>[thioredoxin]-dithiol + NADP(+) = [thioredoxin]-disulfide + NADPH + H(+)</text>
        <dbReference type="Rhea" id="RHEA:20345"/>
        <dbReference type="Rhea" id="RHEA-COMP:10698"/>
        <dbReference type="Rhea" id="RHEA-COMP:10700"/>
        <dbReference type="ChEBI" id="CHEBI:15378"/>
        <dbReference type="ChEBI" id="CHEBI:29950"/>
        <dbReference type="ChEBI" id="CHEBI:50058"/>
        <dbReference type="ChEBI" id="CHEBI:57783"/>
        <dbReference type="ChEBI" id="CHEBI:58349"/>
        <dbReference type="EC" id="1.8.1.9"/>
    </reaction>
</comment>
<keyword evidence="11" id="KW-1185">Reference proteome</keyword>
<evidence type="ECO:0000256" key="2">
    <source>
        <dbReference type="ARBA" id="ARBA00022630"/>
    </source>
</evidence>
<keyword evidence="4 7" id="KW-0560">Oxidoreductase</keyword>
<dbReference type="EMBL" id="LR778114">
    <property type="protein sequence ID" value="CAB1128977.1"/>
    <property type="molecule type" value="Genomic_DNA"/>
</dbReference>
<dbReference type="PANTHER" id="PTHR48105">
    <property type="entry name" value="THIOREDOXIN REDUCTASE 1-RELATED-RELATED"/>
    <property type="match status" value="1"/>
</dbReference>
<dbReference type="InterPro" id="IPR050097">
    <property type="entry name" value="Ferredoxin-NADP_redctase_2"/>
</dbReference>
<dbReference type="KEGG" id="hfv:R50_1471"/>
<feature type="domain" description="FAD/NAD(P)-binding" evidence="9">
    <location>
        <begin position="31"/>
        <end position="318"/>
    </location>
</feature>
<dbReference type="AlphaFoldDB" id="A0A6F8ZGG1"/>
<sequence>MRTSLAWGLLGEGFGGLGGLSSTESGETKVYDLAIIGGGPAGLTAGVYAARSRINGVIFEQGTPGGQIATTEVVANYPGFTEIGGLELAERMEEHVRSFGMPIVAAEVMSITLDGDEKVLETADGTYRVKAVIIATGANPKQLGVPGEDRLRGRGVSYCATCDGAFFKDRPIVVVGGGDSAIKEGLYLTKFGTSVTVVHRRDQLRAEKAWQEEAFKNPKMHFVWDTVVEEIEGQKMVERIRVRNVKTQAISYLEADAIFIYVGMRPNTGFVQGVIDLDEQGYIIADERTLATSVPGIFAAGDVRQKELRQVATAVGDGSTAAVQAEEYLEELKRAGR</sequence>
<dbReference type="Proteomes" id="UP000503399">
    <property type="component" value="Chromosome"/>
</dbReference>
<comment type="cofactor">
    <cofactor evidence="8">
        <name>FAD</name>
        <dbReference type="ChEBI" id="CHEBI:57692"/>
    </cofactor>
    <text evidence="8">Binds 1 FAD per subunit.</text>
</comment>
<dbReference type="GO" id="GO:0019430">
    <property type="term" value="P:removal of superoxide radicals"/>
    <property type="evidence" value="ECO:0007669"/>
    <property type="project" value="UniProtKB-UniRule"/>
</dbReference>
<evidence type="ECO:0000256" key="7">
    <source>
        <dbReference type="RuleBase" id="RU003880"/>
    </source>
</evidence>
<dbReference type="InterPro" id="IPR023753">
    <property type="entry name" value="FAD/NAD-binding_dom"/>
</dbReference>
<accession>A0A6F8ZGG1</accession>
<name>A0A6F8ZGG1_9FIRM</name>
<evidence type="ECO:0000259" key="9">
    <source>
        <dbReference type="Pfam" id="PF07992"/>
    </source>
</evidence>
<evidence type="ECO:0000313" key="11">
    <source>
        <dbReference type="Proteomes" id="UP000503399"/>
    </source>
</evidence>
<dbReference type="Gene3D" id="3.50.50.60">
    <property type="entry name" value="FAD/NAD(P)-binding domain"/>
    <property type="match status" value="2"/>
</dbReference>
<keyword evidence="3 7" id="KW-0274">FAD</keyword>
<dbReference type="NCBIfam" id="TIGR01292">
    <property type="entry name" value="TRX_reduct"/>
    <property type="match status" value="1"/>
</dbReference>
<dbReference type="InterPro" id="IPR036188">
    <property type="entry name" value="FAD/NAD-bd_sf"/>
</dbReference>
<dbReference type="GO" id="GO:0005737">
    <property type="term" value="C:cytoplasm"/>
    <property type="evidence" value="ECO:0007669"/>
    <property type="project" value="InterPro"/>
</dbReference>
<dbReference type="PRINTS" id="PR00469">
    <property type="entry name" value="PNDRDTASEII"/>
</dbReference>
<evidence type="ECO:0000256" key="6">
    <source>
        <dbReference type="ARBA" id="ARBA00023284"/>
    </source>
</evidence>
<dbReference type="Pfam" id="PF07992">
    <property type="entry name" value="Pyr_redox_2"/>
    <property type="match status" value="1"/>
</dbReference>
<protein>
    <recommendedName>
        <fullName evidence="7">Thioredoxin reductase</fullName>
        <ecNumber evidence="7">1.8.1.9</ecNumber>
    </recommendedName>
</protein>
<comment type="similarity">
    <text evidence="1 7">Belongs to the class-II pyridine nucleotide-disulfide oxidoreductase family.</text>
</comment>
<evidence type="ECO:0000256" key="3">
    <source>
        <dbReference type="ARBA" id="ARBA00022827"/>
    </source>
</evidence>
<keyword evidence="2 7" id="KW-0285">Flavoprotein</keyword>